<dbReference type="OMA" id="ENYCIGN"/>
<reference evidence="2 3" key="2">
    <citation type="journal article" date="2017" name="Genome Biol.">
        <title>New reference genome sequences of hot pepper reveal the massive evolution of plant disease-resistance genes by retroduplication.</title>
        <authorList>
            <person name="Kim S."/>
            <person name="Park J."/>
            <person name="Yeom S.I."/>
            <person name="Kim Y.M."/>
            <person name="Seo E."/>
            <person name="Kim K.T."/>
            <person name="Kim M.S."/>
            <person name="Lee J.M."/>
            <person name="Cheong K."/>
            <person name="Shin H.S."/>
            <person name="Kim S.B."/>
            <person name="Han K."/>
            <person name="Lee J."/>
            <person name="Park M."/>
            <person name="Lee H.A."/>
            <person name="Lee H.Y."/>
            <person name="Lee Y."/>
            <person name="Oh S."/>
            <person name="Lee J.H."/>
            <person name="Choi E."/>
            <person name="Choi E."/>
            <person name="Lee S.E."/>
            <person name="Jeon J."/>
            <person name="Kim H."/>
            <person name="Choi G."/>
            <person name="Song H."/>
            <person name="Lee J."/>
            <person name="Lee S.C."/>
            <person name="Kwon J.K."/>
            <person name="Lee H.Y."/>
            <person name="Koo N."/>
            <person name="Hong Y."/>
            <person name="Kim R.W."/>
            <person name="Kang W.H."/>
            <person name="Huh J.H."/>
            <person name="Kang B.C."/>
            <person name="Yang T.J."/>
            <person name="Lee Y.H."/>
            <person name="Bennetzen J.L."/>
            <person name="Choi D."/>
        </authorList>
    </citation>
    <scope>NUCLEOTIDE SEQUENCE [LARGE SCALE GENOMIC DNA]</scope>
    <source>
        <strain evidence="3">cv. CM334</strain>
    </source>
</reference>
<dbReference type="Gramene" id="PHT69851">
    <property type="protein sequence ID" value="PHT69851"/>
    <property type="gene ID" value="T459_24955"/>
</dbReference>
<sequence length="117" mass="12808">MALKVVMVLFLAMLVFTEHNAMAQEERDALCATLCALKCKVKPLCLVKCLADCLTTTNTDESSVDTEVAIHNRVCNIGCSIGHCSKFLVQYDNEKFGSCMTNCSENYCIGNTLEKAA</sequence>
<dbReference type="EMBL" id="AYRZ02000010">
    <property type="protein sequence ID" value="PHT69851.1"/>
    <property type="molecule type" value="Genomic_DNA"/>
</dbReference>
<organism evidence="2 3">
    <name type="scientific">Capsicum annuum</name>
    <name type="common">Capsicum pepper</name>
    <dbReference type="NCBI Taxonomy" id="4072"/>
    <lineage>
        <taxon>Eukaryota</taxon>
        <taxon>Viridiplantae</taxon>
        <taxon>Streptophyta</taxon>
        <taxon>Embryophyta</taxon>
        <taxon>Tracheophyta</taxon>
        <taxon>Spermatophyta</taxon>
        <taxon>Magnoliopsida</taxon>
        <taxon>eudicotyledons</taxon>
        <taxon>Gunneridae</taxon>
        <taxon>Pentapetalae</taxon>
        <taxon>asterids</taxon>
        <taxon>lamiids</taxon>
        <taxon>Solanales</taxon>
        <taxon>Solanaceae</taxon>
        <taxon>Solanoideae</taxon>
        <taxon>Capsiceae</taxon>
        <taxon>Capsicum</taxon>
    </lineage>
</organism>
<reference evidence="2 3" key="1">
    <citation type="journal article" date="2014" name="Nat. Genet.">
        <title>Genome sequence of the hot pepper provides insights into the evolution of pungency in Capsicum species.</title>
        <authorList>
            <person name="Kim S."/>
            <person name="Park M."/>
            <person name="Yeom S.I."/>
            <person name="Kim Y.M."/>
            <person name="Lee J.M."/>
            <person name="Lee H.A."/>
            <person name="Seo E."/>
            <person name="Choi J."/>
            <person name="Cheong K."/>
            <person name="Kim K.T."/>
            <person name="Jung K."/>
            <person name="Lee G.W."/>
            <person name="Oh S.K."/>
            <person name="Bae C."/>
            <person name="Kim S.B."/>
            <person name="Lee H.Y."/>
            <person name="Kim S.Y."/>
            <person name="Kim M.S."/>
            <person name="Kang B.C."/>
            <person name="Jo Y.D."/>
            <person name="Yang H.B."/>
            <person name="Jeong H.J."/>
            <person name="Kang W.H."/>
            <person name="Kwon J.K."/>
            <person name="Shin C."/>
            <person name="Lim J.Y."/>
            <person name="Park J.H."/>
            <person name="Huh J.H."/>
            <person name="Kim J.S."/>
            <person name="Kim B.D."/>
            <person name="Cohen O."/>
            <person name="Paran I."/>
            <person name="Suh M.C."/>
            <person name="Lee S.B."/>
            <person name="Kim Y.K."/>
            <person name="Shin Y."/>
            <person name="Noh S.J."/>
            <person name="Park J."/>
            <person name="Seo Y.S."/>
            <person name="Kwon S.Y."/>
            <person name="Kim H.A."/>
            <person name="Park J.M."/>
            <person name="Kim H.J."/>
            <person name="Choi S.B."/>
            <person name="Bosland P.W."/>
            <person name="Reeves G."/>
            <person name="Jo S.H."/>
            <person name="Lee B.W."/>
            <person name="Cho H.T."/>
            <person name="Choi H.S."/>
            <person name="Lee M.S."/>
            <person name="Yu Y."/>
            <person name="Do Choi Y."/>
            <person name="Park B.S."/>
            <person name="van Deynze A."/>
            <person name="Ashrafi H."/>
            <person name="Hill T."/>
            <person name="Kim W.T."/>
            <person name="Pai H.S."/>
            <person name="Ahn H.K."/>
            <person name="Yeam I."/>
            <person name="Giovannoni J.J."/>
            <person name="Rose J.K."/>
            <person name="Sorensen I."/>
            <person name="Lee S.J."/>
            <person name="Kim R.W."/>
            <person name="Choi I.Y."/>
            <person name="Choi B.S."/>
            <person name="Lim J.S."/>
            <person name="Lee Y.H."/>
            <person name="Choi D."/>
        </authorList>
    </citation>
    <scope>NUCLEOTIDE SEQUENCE [LARGE SCALE GENOMIC DNA]</scope>
    <source>
        <strain evidence="3">cv. CM334</strain>
    </source>
</reference>
<evidence type="ECO:0008006" key="4">
    <source>
        <dbReference type="Google" id="ProtNLM"/>
    </source>
</evidence>
<dbReference type="Proteomes" id="UP000222542">
    <property type="component" value="Unassembled WGS sequence"/>
</dbReference>
<comment type="caution">
    <text evidence="2">The sequence shown here is derived from an EMBL/GenBank/DDBJ whole genome shotgun (WGS) entry which is preliminary data.</text>
</comment>
<accession>A0A1U8EGX0</accession>
<gene>
    <name evidence="2" type="ORF">T459_24955</name>
</gene>
<name>A0A1U8EGX0_CAPAN</name>
<keyword evidence="1" id="KW-0732">Signal</keyword>
<feature type="signal peptide" evidence="1">
    <location>
        <begin position="1"/>
        <end position="23"/>
    </location>
</feature>
<dbReference type="AlphaFoldDB" id="A0A1U8EGX0"/>
<evidence type="ECO:0000256" key="1">
    <source>
        <dbReference type="SAM" id="SignalP"/>
    </source>
</evidence>
<protein>
    <recommendedName>
        <fullName evidence="4">Protein TAP1-like</fullName>
    </recommendedName>
</protein>
<dbReference type="KEGG" id="cann:107845694"/>
<dbReference type="OrthoDB" id="1262457at2759"/>
<keyword evidence="3" id="KW-1185">Reference proteome</keyword>
<feature type="chain" id="PRO_5030035258" description="Protein TAP1-like" evidence="1">
    <location>
        <begin position="24"/>
        <end position="117"/>
    </location>
</feature>
<evidence type="ECO:0000313" key="3">
    <source>
        <dbReference type="Proteomes" id="UP000222542"/>
    </source>
</evidence>
<proteinExistence type="predicted"/>
<evidence type="ECO:0000313" key="2">
    <source>
        <dbReference type="EMBL" id="PHT69851.1"/>
    </source>
</evidence>